<protein>
    <submittedName>
        <fullName evidence="2">Uncharacterized protein</fullName>
    </submittedName>
</protein>
<feature type="region of interest" description="Disordered" evidence="1">
    <location>
        <begin position="36"/>
        <end position="55"/>
    </location>
</feature>
<evidence type="ECO:0000313" key="3">
    <source>
        <dbReference type="Proteomes" id="UP000778523"/>
    </source>
</evidence>
<reference evidence="2 3" key="1">
    <citation type="submission" date="2020-06" db="EMBL/GenBank/DDBJ databases">
        <title>Draft genome of Uliginosibacterium sp. IMCC34675.</title>
        <authorList>
            <person name="Song J."/>
        </authorList>
    </citation>
    <scope>NUCLEOTIDE SEQUENCE [LARGE SCALE GENOMIC DNA]</scope>
    <source>
        <strain evidence="2 3">IMCC34675</strain>
    </source>
</reference>
<name>A0ABX2IH86_9RHOO</name>
<evidence type="ECO:0000313" key="2">
    <source>
        <dbReference type="EMBL" id="NSL56176.1"/>
    </source>
</evidence>
<dbReference type="Proteomes" id="UP000778523">
    <property type="component" value="Unassembled WGS sequence"/>
</dbReference>
<dbReference type="RefSeq" id="WP_170022502.1">
    <property type="nucleotide sequence ID" value="NZ_JABCSC020000003.1"/>
</dbReference>
<dbReference type="EMBL" id="JABCSC020000003">
    <property type="protein sequence ID" value="NSL56176.1"/>
    <property type="molecule type" value="Genomic_DNA"/>
</dbReference>
<organism evidence="2 3">
    <name type="scientific">Uliginosibacterium aquaticum</name>
    <dbReference type="NCBI Taxonomy" id="2731212"/>
    <lineage>
        <taxon>Bacteria</taxon>
        <taxon>Pseudomonadati</taxon>
        <taxon>Pseudomonadota</taxon>
        <taxon>Betaproteobacteria</taxon>
        <taxon>Rhodocyclales</taxon>
        <taxon>Zoogloeaceae</taxon>
        <taxon>Uliginosibacterium</taxon>
    </lineage>
</organism>
<keyword evidence="3" id="KW-1185">Reference proteome</keyword>
<gene>
    <name evidence="2" type="ORF">HJ583_014140</name>
</gene>
<proteinExistence type="predicted"/>
<sequence length="65" mass="7230">MNTMTRPAPAAIETYSDEVLNANWLPQAMLAALGLPPGNTRNRHARSSSVKDPETFMARLYRAQE</sequence>
<evidence type="ECO:0000256" key="1">
    <source>
        <dbReference type="SAM" id="MobiDB-lite"/>
    </source>
</evidence>
<comment type="caution">
    <text evidence="2">The sequence shown here is derived from an EMBL/GenBank/DDBJ whole genome shotgun (WGS) entry which is preliminary data.</text>
</comment>
<accession>A0ABX2IH86</accession>